<dbReference type="Pfam" id="PF17289">
    <property type="entry name" value="Terminase_6C"/>
    <property type="match status" value="1"/>
</dbReference>
<organism evidence="3 4">
    <name type="scientific">Kushneria aurantia</name>
    <dbReference type="NCBI Taxonomy" id="504092"/>
    <lineage>
        <taxon>Bacteria</taxon>
        <taxon>Pseudomonadati</taxon>
        <taxon>Pseudomonadota</taxon>
        <taxon>Gammaproteobacteria</taxon>
        <taxon>Oceanospirillales</taxon>
        <taxon>Halomonadaceae</taxon>
        <taxon>Kushneria</taxon>
    </lineage>
</organism>
<protein>
    <recommendedName>
        <fullName evidence="2">Terminase large subunit gp17-like C-terminal domain-containing protein</fullName>
    </recommendedName>
</protein>
<keyword evidence="4" id="KW-1185">Reference proteome</keyword>
<evidence type="ECO:0000259" key="2">
    <source>
        <dbReference type="Pfam" id="PF17289"/>
    </source>
</evidence>
<keyword evidence="1" id="KW-1188">Viral release from host cell</keyword>
<evidence type="ECO:0000256" key="1">
    <source>
        <dbReference type="ARBA" id="ARBA00022612"/>
    </source>
</evidence>
<gene>
    <name evidence="3" type="ORF">ACFFHW_11360</name>
</gene>
<proteinExistence type="predicted"/>
<dbReference type="EMBL" id="JBHLVX010000043">
    <property type="protein sequence ID" value="MFC0268569.1"/>
    <property type="molecule type" value="Genomic_DNA"/>
</dbReference>
<accession>A0ABV6G5P1</accession>
<feature type="domain" description="Terminase large subunit gp17-like C-terminal" evidence="2">
    <location>
        <begin position="73"/>
        <end position="214"/>
    </location>
</feature>
<dbReference type="InterPro" id="IPR035421">
    <property type="entry name" value="Terminase_6C"/>
</dbReference>
<sequence length="240" mass="26871">MSRYTVQAGWDDVPHLSEQDKSELRASLSPHQADARSKGIPSLGAGAIFPVPEEDIVCDPFQIPAWWPRLYGLDVGWNKTAAIWSALDRDTDTLYLNSEHYRGQAEAAVHAKAIRMRGEWIPGVIDHAARGRSQTDGKTLFSLYKGEGLHLHNAEKAVEAGLMAMLERLSTGRLQVFSTLQHWLAEYRLYRRDEKGRVVKENDHLMDASRYLVMGLHHATTRPIERAPGAAMPGDLTTGY</sequence>
<evidence type="ECO:0000313" key="3">
    <source>
        <dbReference type="EMBL" id="MFC0268569.1"/>
    </source>
</evidence>
<comment type="caution">
    <text evidence="3">The sequence shown here is derived from an EMBL/GenBank/DDBJ whole genome shotgun (WGS) entry which is preliminary data.</text>
</comment>
<dbReference type="RefSeq" id="WP_026351688.1">
    <property type="nucleotide sequence ID" value="NZ_JBHLVX010000043.1"/>
</dbReference>
<name>A0ABV6G5P1_9GAMM</name>
<evidence type="ECO:0000313" key="4">
    <source>
        <dbReference type="Proteomes" id="UP001589814"/>
    </source>
</evidence>
<dbReference type="Proteomes" id="UP001589814">
    <property type="component" value="Unassembled WGS sequence"/>
</dbReference>
<reference evidence="3 4" key="1">
    <citation type="submission" date="2024-09" db="EMBL/GenBank/DDBJ databases">
        <authorList>
            <person name="Sun Q."/>
            <person name="Mori K."/>
        </authorList>
    </citation>
    <scope>NUCLEOTIDE SEQUENCE [LARGE SCALE GENOMIC DNA]</scope>
    <source>
        <strain evidence="3 4">CCM 7415</strain>
    </source>
</reference>
<dbReference type="Gene3D" id="3.30.420.280">
    <property type="match status" value="1"/>
</dbReference>